<feature type="transmembrane region" description="Helical" evidence="1">
    <location>
        <begin position="54"/>
        <end position="72"/>
    </location>
</feature>
<reference evidence="2" key="1">
    <citation type="submission" date="2023-08" db="EMBL/GenBank/DDBJ databases">
        <authorList>
            <person name="Alioto T."/>
            <person name="Alioto T."/>
            <person name="Gomez Garrido J."/>
        </authorList>
    </citation>
    <scope>NUCLEOTIDE SEQUENCE</scope>
</reference>
<protein>
    <submittedName>
        <fullName evidence="2">Uncharacterized protein</fullName>
    </submittedName>
</protein>
<dbReference type="AlphaFoldDB" id="A0AA36AZB9"/>
<keyword evidence="1" id="KW-1133">Transmembrane helix</keyword>
<evidence type="ECO:0000313" key="2">
    <source>
        <dbReference type="EMBL" id="CAI9725086.1"/>
    </source>
</evidence>
<dbReference type="EMBL" id="OX597820">
    <property type="protein sequence ID" value="CAI9725086.1"/>
    <property type="molecule type" value="Genomic_DNA"/>
</dbReference>
<evidence type="ECO:0000256" key="1">
    <source>
        <dbReference type="SAM" id="Phobius"/>
    </source>
</evidence>
<dbReference type="Proteomes" id="UP001162480">
    <property type="component" value="Chromosome 7"/>
</dbReference>
<keyword evidence="1" id="KW-0812">Transmembrane</keyword>
<feature type="transmembrane region" description="Helical" evidence="1">
    <location>
        <begin position="84"/>
        <end position="103"/>
    </location>
</feature>
<keyword evidence="1" id="KW-0472">Membrane</keyword>
<accession>A0AA36AZB9</accession>
<sequence length="108" mass="12478">MHLKTFLVWSIWRRFLGTDFKNSILFVTVVIGIQGRAIRKTKKAMTFYYRKNSASYAGICTSVCVCVCMYTLQKLPFHYWPPPSVIPCLLFIFFFGLFGNVSLEAGFK</sequence>
<organism evidence="2 3">
    <name type="scientific">Octopus vulgaris</name>
    <name type="common">Common octopus</name>
    <dbReference type="NCBI Taxonomy" id="6645"/>
    <lineage>
        <taxon>Eukaryota</taxon>
        <taxon>Metazoa</taxon>
        <taxon>Spiralia</taxon>
        <taxon>Lophotrochozoa</taxon>
        <taxon>Mollusca</taxon>
        <taxon>Cephalopoda</taxon>
        <taxon>Coleoidea</taxon>
        <taxon>Octopodiformes</taxon>
        <taxon>Octopoda</taxon>
        <taxon>Incirrata</taxon>
        <taxon>Octopodidae</taxon>
        <taxon>Octopus</taxon>
    </lineage>
</organism>
<gene>
    <name evidence="2" type="ORF">OCTVUL_1B001761</name>
</gene>
<proteinExistence type="predicted"/>
<name>A0AA36AZB9_OCTVU</name>
<keyword evidence="3" id="KW-1185">Reference proteome</keyword>
<evidence type="ECO:0000313" key="3">
    <source>
        <dbReference type="Proteomes" id="UP001162480"/>
    </source>
</evidence>
<feature type="transmembrane region" description="Helical" evidence="1">
    <location>
        <begin position="20"/>
        <end position="38"/>
    </location>
</feature>